<keyword evidence="2" id="KW-1185">Reference proteome</keyword>
<sequence>MPTSKEIPTVIACGSRDSEDSSGSSIVCLKEFWIKHEKKVYVTFGVISNEFLLYKLYDGNMQRISELEKKPEAEKKIDERVSAQFSF</sequence>
<gene>
    <name evidence="1" type="ORF">CCAM_LOCUS17631</name>
</gene>
<dbReference type="AlphaFoldDB" id="A0A484LH53"/>
<name>A0A484LH53_9ASTE</name>
<dbReference type="Proteomes" id="UP000595140">
    <property type="component" value="Unassembled WGS sequence"/>
</dbReference>
<evidence type="ECO:0000313" key="1">
    <source>
        <dbReference type="EMBL" id="VFQ75855.1"/>
    </source>
</evidence>
<protein>
    <submittedName>
        <fullName evidence="1">Uncharacterized protein</fullName>
    </submittedName>
</protein>
<dbReference type="EMBL" id="OOIL02001452">
    <property type="protein sequence ID" value="VFQ75855.1"/>
    <property type="molecule type" value="Genomic_DNA"/>
</dbReference>
<proteinExistence type="predicted"/>
<accession>A0A484LH53</accession>
<organism evidence="1 2">
    <name type="scientific">Cuscuta campestris</name>
    <dbReference type="NCBI Taxonomy" id="132261"/>
    <lineage>
        <taxon>Eukaryota</taxon>
        <taxon>Viridiplantae</taxon>
        <taxon>Streptophyta</taxon>
        <taxon>Embryophyta</taxon>
        <taxon>Tracheophyta</taxon>
        <taxon>Spermatophyta</taxon>
        <taxon>Magnoliopsida</taxon>
        <taxon>eudicotyledons</taxon>
        <taxon>Gunneridae</taxon>
        <taxon>Pentapetalae</taxon>
        <taxon>asterids</taxon>
        <taxon>lamiids</taxon>
        <taxon>Solanales</taxon>
        <taxon>Convolvulaceae</taxon>
        <taxon>Cuscuteae</taxon>
        <taxon>Cuscuta</taxon>
        <taxon>Cuscuta subgen. Grammica</taxon>
        <taxon>Cuscuta sect. Cleistogrammica</taxon>
    </lineage>
</organism>
<evidence type="ECO:0000313" key="2">
    <source>
        <dbReference type="Proteomes" id="UP000595140"/>
    </source>
</evidence>
<reference evidence="1 2" key="1">
    <citation type="submission" date="2018-04" db="EMBL/GenBank/DDBJ databases">
        <authorList>
            <person name="Vogel A."/>
        </authorList>
    </citation>
    <scope>NUCLEOTIDE SEQUENCE [LARGE SCALE GENOMIC DNA]</scope>
</reference>
<dbReference type="OrthoDB" id="45930at2759"/>